<comment type="pathway">
    <text evidence="11">Porphyrin-containing compound metabolism.</text>
</comment>
<evidence type="ECO:0000256" key="5">
    <source>
        <dbReference type="ARBA" id="ARBA00022989"/>
    </source>
</evidence>
<sequence length="355" mass="39441">MEKRLKRFRLLVNATLVLTLMVIALGAYTRLTDAGLGCPDWPGCYGLLHAPSKDHHIERAQANFPEATIEPHKARNEMLHRYIAGLLGLCVAAIFFYSLMIKHFRRLSGALLLLVIFQAALGMWTVTLNLLPLVVLGHLLGGFFLLCLLMLLRLEIGKVLLGDKPIGVEPALRSLMPLGYLAVVVLVMQIALGGWTSANYAAVVCYQLPFCEPGWQERFSLDAAFHLPLGHETYEYGVLPYEARMTIHVLHRMGAITTALVLGCFIWLVWRRAQERMVKHLSLAVLGLLLIQILLGLINILGHLPLLNAVAHNLVAANLLMFLVVLVRQLQWRTSLSVAHQPVAAVMSRGESYGN</sequence>
<accession>B3PKW5</accession>
<evidence type="ECO:0000313" key="14">
    <source>
        <dbReference type="Proteomes" id="UP000001036"/>
    </source>
</evidence>
<keyword evidence="2" id="KW-1003">Cell membrane</keyword>
<protein>
    <submittedName>
        <fullName evidence="13">Uncharacterized protein required for cytochrome oxidase assembly</fullName>
    </submittedName>
</protein>
<evidence type="ECO:0000256" key="7">
    <source>
        <dbReference type="ARBA" id="ARBA00023004"/>
    </source>
</evidence>
<gene>
    <name evidence="13" type="ordered locus">CJA_0872</name>
</gene>
<dbReference type="Proteomes" id="UP000001036">
    <property type="component" value="Chromosome"/>
</dbReference>
<feature type="transmembrane region" description="Helical" evidence="12">
    <location>
        <begin position="107"/>
        <end position="127"/>
    </location>
</feature>
<evidence type="ECO:0000256" key="9">
    <source>
        <dbReference type="ARBA" id="ARBA00023136"/>
    </source>
</evidence>
<evidence type="ECO:0000256" key="11">
    <source>
        <dbReference type="ARBA" id="ARBA00023444"/>
    </source>
</evidence>
<dbReference type="InterPro" id="IPR050450">
    <property type="entry name" value="COX15/CtaA_HemeA_synthase"/>
</dbReference>
<dbReference type="GO" id="GO:0006784">
    <property type="term" value="P:heme A biosynthetic process"/>
    <property type="evidence" value="ECO:0007669"/>
    <property type="project" value="InterPro"/>
</dbReference>
<keyword evidence="9 12" id="KW-0472">Membrane</keyword>
<dbReference type="InterPro" id="IPR003780">
    <property type="entry name" value="COX15/CtaA_fam"/>
</dbReference>
<dbReference type="GO" id="GO:0046872">
    <property type="term" value="F:metal ion binding"/>
    <property type="evidence" value="ECO:0007669"/>
    <property type="project" value="UniProtKB-KW"/>
</dbReference>
<reference evidence="13 14" key="1">
    <citation type="journal article" date="2008" name="J. Bacteriol.">
        <title>Insights into plant cell wall degradation from the genome sequence of the soil bacterium Cellvibrio japonicus.</title>
        <authorList>
            <person name="Deboy R.T."/>
            <person name="Mongodin E.F."/>
            <person name="Fouts D.E."/>
            <person name="Tailford L.E."/>
            <person name="Khouri H."/>
            <person name="Emerson J.B."/>
            <person name="Mohamoud Y."/>
            <person name="Watkins K."/>
            <person name="Henrissat B."/>
            <person name="Gilbert H.J."/>
            <person name="Nelson K.E."/>
        </authorList>
    </citation>
    <scope>NUCLEOTIDE SEQUENCE [LARGE SCALE GENOMIC DNA]</scope>
    <source>
        <strain evidence="13 14">Ueda107</strain>
    </source>
</reference>
<dbReference type="KEGG" id="cja:CJA_0872"/>
<dbReference type="STRING" id="498211.CJA_0872"/>
<evidence type="ECO:0000313" key="13">
    <source>
        <dbReference type="EMBL" id="ACE86057.1"/>
    </source>
</evidence>
<feature type="transmembrane region" description="Helical" evidence="12">
    <location>
        <begin position="281"/>
        <end position="300"/>
    </location>
</feature>
<evidence type="ECO:0000256" key="1">
    <source>
        <dbReference type="ARBA" id="ARBA00004141"/>
    </source>
</evidence>
<keyword evidence="8" id="KW-0350">Heme biosynthesis</keyword>
<proteinExistence type="predicted"/>
<evidence type="ECO:0000256" key="6">
    <source>
        <dbReference type="ARBA" id="ARBA00023002"/>
    </source>
</evidence>
<keyword evidence="4" id="KW-0479">Metal-binding</keyword>
<evidence type="ECO:0000256" key="12">
    <source>
        <dbReference type="SAM" id="Phobius"/>
    </source>
</evidence>
<evidence type="ECO:0000256" key="10">
    <source>
        <dbReference type="ARBA" id="ARBA00023157"/>
    </source>
</evidence>
<feature type="transmembrane region" description="Helical" evidence="12">
    <location>
        <begin position="249"/>
        <end position="269"/>
    </location>
</feature>
<dbReference type="HOGENOM" id="CLU_041525_0_0_6"/>
<name>B3PKW5_CELJU</name>
<dbReference type="GO" id="GO:0016020">
    <property type="term" value="C:membrane"/>
    <property type="evidence" value="ECO:0007669"/>
    <property type="project" value="UniProtKB-SubCell"/>
</dbReference>
<organism evidence="13 14">
    <name type="scientific">Cellvibrio japonicus (strain Ueda107)</name>
    <name type="common">Pseudomonas fluorescens subsp. cellulosa</name>
    <dbReference type="NCBI Taxonomy" id="498211"/>
    <lineage>
        <taxon>Bacteria</taxon>
        <taxon>Pseudomonadati</taxon>
        <taxon>Pseudomonadota</taxon>
        <taxon>Gammaproteobacteria</taxon>
        <taxon>Cellvibrionales</taxon>
        <taxon>Cellvibrionaceae</taxon>
        <taxon>Cellvibrio</taxon>
    </lineage>
</organism>
<dbReference type="Pfam" id="PF02628">
    <property type="entry name" value="COX15-CtaA"/>
    <property type="match status" value="1"/>
</dbReference>
<dbReference type="GO" id="GO:0016491">
    <property type="term" value="F:oxidoreductase activity"/>
    <property type="evidence" value="ECO:0007669"/>
    <property type="project" value="UniProtKB-KW"/>
</dbReference>
<feature type="transmembrane region" description="Helical" evidence="12">
    <location>
        <begin position="133"/>
        <end position="154"/>
    </location>
</feature>
<dbReference type="OrthoDB" id="1447144at2"/>
<keyword evidence="5 12" id="KW-1133">Transmembrane helix</keyword>
<keyword evidence="10" id="KW-1015">Disulfide bond</keyword>
<keyword evidence="7" id="KW-0408">Iron</keyword>
<feature type="transmembrane region" description="Helical" evidence="12">
    <location>
        <begin position="306"/>
        <end position="327"/>
    </location>
</feature>
<dbReference type="PANTHER" id="PTHR35457">
    <property type="entry name" value="HEME A SYNTHASE"/>
    <property type="match status" value="1"/>
</dbReference>
<evidence type="ECO:0000256" key="8">
    <source>
        <dbReference type="ARBA" id="ARBA00023133"/>
    </source>
</evidence>
<dbReference type="eggNOG" id="COG1612">
    <property type="taxonomic scope" value="Bacteria"/>
</dbReference>
<feature type="transmembrane region" description="Helical" evidence="12">
    <location>
        <begin position="175"/>
        <end position="195"/>
    </location>
</feature>
<evidence type="ECO:0000256" key="2">
    <source>
        <dbReference type="ARBA" id="ARBA00022475"/>
    </source>
</evidence>
<dbReference type="AlphaFoldDB" id="B3PKW5"/>
<dbReference type="PANTHER" id="PTHR35457:SF1">
    <property type="entry name" value="HEME A SYNTHASE"/>
    <property type="match status" value="1"/>
</dbReference>
<evidence type="ECO:0000256" key="4">
    <source>
        <dbReference type="ARBA" id="ARBA00022723"/>
    </source>
</evidence>
<dbReference type="EMBL" id="CP000934">
    <property type="protein sequence ID" value="ACE86057.1"/>
    <property type="molecule type" value="Genomic_DNA"/>
</dbReference>
<keyword evidence="6" id="KW-0560">Oxidoreductase</keyword>
<evidence type="ECO:0000256" key="3">
    <source>
        <dbReference type="ARBA" id="ARBA00022692"/>
    </source>
</evidence>
<keyword evidence="14" id="KW-1185">Reference proteome</keyword>
<keyword evidence="3 12" id="KW-0812">Transmembrane</keyword>
<comment type="subcellular location">
    <subcellularLocation>
        <location evidence="1">Membrane</location>
        <topology evidence="1">Multi-pass membrane protein</topology>
    </subcellularLocation>
</comment>
<feature type="transmembrane region" description="Helical" evidence="12">
    <location>
        <begin position="82"/>
        <end position="100"/>
    </location>
</feature>
<dbReference type="RefSeq" id="WP_012486533.1">
    <property type="nucleotide sequence ID" value="NC_010995.1"/>
</dbReference>